<gene>
    <name evidence="4" type="ORF">ACFQS3_13860</name>
</gene>
<proteinExistence type="predicted"/>
<dbReference type="InterPro" id="IPR050834">
    <property type="entry name" value="Glycosyltransf_2"/>
</dbReference>
<dbReference type="Proteomes" id="UP001596470">
    <property type="component" value="Unassembled WGS sequence"/>
</dbReference>
<name>A0ABW2D7B5_9ACTN</name>
<evidence type="ECO:0000313" key="4">
    <source>
        <dbReference type="EMBL" id="MFC6958285.1"/>
    </source>
</evidence>
<reference evidence="5" key="1">
    <citation type="journal article" date="2019" name="Int. J. Syst. Evol. Microbiol.">
        <title>The Global Catalogue of Microorganisms (GCM) 10K type strain sequencing project: providing services to taxonomists for standard genome sequencing and annotation.</title>
        <authorList>
            <consortium name="The Broad Institute Genomics Platform"/>
            <consortium name="The Broad Institute Genome Sequencing Center for Infectious Disease"/>
            <person name="Wu L."/>
            <person name="Ma J."/>
        </authorList>
    </citation>
    <scope>NUCLEOTIDE SEQUENCE [LARGE SCALE GENOMIC DNA]</scope>
    <source>
        <strain evidence="5">KACC 12634</strain>
    </source>
</reference>
<accession>A0ABW2D7B5</accession>
<dbReference type="RefSeq" id="WP_382346724.1">
    <property type="nucleotide sequence ID" value="NZ_JBHMBP010000001.1"/>
</dbReference>
<feature type="region of interest" description="Disordered" evidence="1">
    <location>
        <begin position="1"/>
        <end position="20"/>
    </location>
</feature>
<sequence>MTLVAETTDEDRRAPTGGGPVVVKTLEPHFARLERSGATLNALTVSALSGKSRLARHMLARLACPGDPGGLLSPEPMPRTGRLHCASAVALTRVLAVQPLEPWHRKRALELYDRVLDEGNEIVNAAHQGLHAELMFHFGQADRVADALAAYKNIDRPVRRALEAELHHPAPGEDTGEFLRRFQQFAAWADLDLELRDGDAPLLDRLALTGLKPVHGGQRVSILMSAYRPGPELLTAVRSVIAQSWQNWELLLVDDASGPDYDDVLAEAAGLDGRVRLLRREENGGTYAARNDALKAATGVFVTGLDSDDWAHPRWIEAQIEPMVRSREIVMTYSEGIRATADLRILLQPGRALTEIRSTSIMYRRAEVLPRLGRFDRTRKAADSEFRFRLVSAFGDKAVAAVAGRHTIVRQHSGTLSHGEIGQGWLHPARVAYESGYRLWHAAIRRGADAYLPEDGPRRVYAPRRLTEPGYEPGPVDRVFIADWRTFDRRRQALLRSAQAALAEGRTIALAHYAKPWEHTLLRTPIAAEVLAFARDEGIEFVDPVAVDAAKVVVADQETDEALRIERPDGAAVAAEALDRRLPRPPAPRRRGRRQPGPRALAALAVTFAAAAVAAAVLAGFPGPLGLALTAGGLVFACGAAALAAVKTASRWRR</sequence>
<feature type="domain" description="Glycosyltransferase 2-like" evidence="3">
    <location>
        <begin position="221"/>
        <end position="330"/>
    </location>
</feature>
<dbReference type="InterPro" id="IPR029044">
    <property type="entry name" value="Nucleotide-diphossugar_trans"/>
</dbReference>
<dbReference type="EMBL" id="JBHSYS010000003">
    <property type="protein sequence ID" value="MFC6958285.1"/>
    <property type="molecule type" value="Genomic_DNA"/>
</dbReference>
<dbReference type="Gene3D" id="3.90.550.10">
    <property type="entry name" value="Spore Coat Polysaccharide Biosynthesis Protein SpsA, Chain A"/>
    <property type="match status" value="1"/>
</dbReference>
<protein>
    <submittedName>
        <fullName evidence="4">Glycosyltransferase family 2 protein</fullName>
    </submittedName>
</protein>
<keyword evidence="2" id="KW-0812">Transmembrane</keyword>
<dbReference type="SUPFAM" id="SSF53448">
    <property type="entry name" value="Nucleotide-diphospho-sugar transferases"/>
    <property type="match status" value="1"/>
</dbReference>
<dbReference type="PANTHER" id="PTHR43685:SF2">
    <property type="entry name" value="GLYCOSYLTRANSFERASE 2-LIKE DOMAIN-CONTAINING PROTEIN"/>
    <property type="match status" value="1"/>
</dbReference>
<comment type="caution">
    <text evidence="4">The sequence shown here is derived from an EMBL/GenBank/DDBJ whole genome shotgun (WGS) entry which is preliminary data.</text>
</comment>
<keyword evidence="2" id="KW-1133">Transmembrane helix</keyword>
<evidence type="ECO:0000256" key="2">
    <source>
        <dbReference type="SAM" id="Phobius"/>
    </source>
</evidence>
<evidence type="ECO:0000259" key="3">
    <source>
        <dbReference type="Pfam" id="PF00535"/>
    </source>
</evidence>
<evidence type="ECO:0000256" key="1">
    <source>
        <dbReference type="SAM" id="MobiDB-lite"/>
    </source>
</evidence>
<dbReference type="Pfam" id="PF00535">
    <property type="entry name" value="Glycos_transf_2"/>
    <property type="match status" value="1"/>
</dbReference>
<evidence type="ECO:0000313" key="5">
    <source>
        <dbReference type="Proteomes" id="UP001596470"/>
    </source>
</evidence>
<feature type="transmembrane region" description="Helical" evidence="2">
    <location>
        <begin position="627"/>
        <end position="646"/>
    </location>
</feature>
<keyword evidence="5" id="KW-1185">Reference proteome</keyword>
<feature type="transmembrane region" description="Helical" evidence="2">
    <location>
        <begin position="600"/>
        <end position="621"/>
    </location>
</feature>
<organism evidence="4 5">
    <name type="scientific">Glycomyces mayteni</name>
    <dbReference type="NCBI Taxonomy" id="543887"/>
    <lineage>
        <taxon>Bacteria</taxon>
        <taxon>Bacillati</taxon>
        <taxon>Actinomycetota</taxon>
        <taxon>Actinomycetes</taxon>
        <taxon>Glycomycetales</taxon>
        <taxon>Glycomycetaceae</taxon>
        <taxon>Glycomyces</taxon>
    </lineage>
</organism>
<dbReference type="InterPro" id="IPR001173">
    <property type="entry name" value="Glyco_trans_2-like"/>
</dbReference>
<keyword evidence="2" id="KW-0472">Membrane</keyword>
<dbReference type="CDD" id="cd00761">
    <property type="entry name" value="Glyco_tranf_GTA_type"/>
    <property type="match status" value="1"/>
</dbReference>
<dbReference type="PANTHER" id="PTHR43685">
    <property type="entry name" value="GLYCOSYLTRANSFERASE"/>
    <property type="match status" value="1"/>
</dbReference>